<dbReference type="CDD" id="cd02440">
    <property type="entry name" value="AdoMet_MTases"/>
    <property type="match status" value="1"/>
</dbReference>
<dbReference type="Proteomes" id="UP000288212">
    <property type="component" value="Unassembled WGS sequence"/>
</dbReference>
<keyword evidence="2" id="KW-1185">Reference proteome</keyword>
<organism evidence="1 2">
    <name type="scientific">Aliidiomarina haloalkalitolerans</name>
    <dbReference type="NCBI Taxonomy" id="859059"/>
    <lineage>
        <taxon>Bacteria</taxon>
        <taxon>Pseudomonadati</taxon>
        <taxon>Pseudomonadota</taxon>
        <taxon>Gammaproteobacteria</taxon>
        <taxon>Alteromonadales</taxon>
        <taxon>Idiomarinaceae</taxon>
        <taxon>Aliidiomarina</taxon>
    </lineage>
</organism>
<dbReference type="OrthoDB" id="7348755at2"/>
<dbReference type="GO" id="GO:0008168">
    <property type="term" value="F:methyltransferase activity"/>
    <property type="evidence" value="ECO:0007669"/>
    <property type="project" value="UniProtKB-KW"/>
</dbReference>
<gene>
    <name evidence="1" type="ORF">CWE06_05910</name>
</gene>
<dbReference type="RefSeq" id="WP_126792136.1">
    <property type="nucleotide sequence ID" value="NZ_PIPI01000003.1"/>
</dbReference>
<keyword evidence="1" id="KW-0489">Methyltransferase</keyword>
<dbReference type="Gene3D" id="3.40.50.150">
    <property type="entry name" value="Vaccinia Virus protein VP39"/>
    <property type="match status" value="1"/>
</dbReference>
<dbReference type="EMBL" id="PIPI01000003">
    <property type="protein sequence ID" value="RUO20158.1"/>
    <property type="molecule type" value="Genomic_DNA"/>
</dbReference>
<reference evidence="1 2" key="1">
    <citation type="journal article" date="2011" name="Front. Microbiol.">
        <title>Genomic signatures of strain selection and enhancement in Bacillus atrophaeus var. globigii, a historical biowarfare simulant.</title>
        <authorList>
            <person name="Gibbons H.S."/>
            <person name="Broomall S.M."/>
            <person name="McNew L.A."/>
            <person name="Daligault H."/>
            <person name="Chapman C."/>
            <person name="Bruce D."/>
            <person name="Karavis M."/>
            <person name="Krepps M."/>
            <person name="McGregor P.A."/>
            <person name="Hong C."/>
            <person name="Park K.H."/>
            <person name="Akmal A."/>
            <person name="Feldman A."/>
            <person name="Lin J.S."/>
            <person name="Chang W.E."/>
            <person name="Higgs B.W."/>
            <person name="Demirev P."/>
            <person name="Lindquist J."/>
            <person name="Liem A."/>
            <person name="Fochler E."/>
            <person name="Read T.D."/>
            <person name="Tapia R."/>
            <person name="Johnson S."/>
            <person name="Bishop-Lilly K.A."/>
            <person name="Detter C."/>
            <person name="Han C."/>
            <person name="Sozhamannan S."/>
            <person name="Rosenzweig C.N."/>
            <person name="Skowronski E.W."/>
        </authorList>
    </citation>
    <scope>NUCLEOTIDE SEQUENCE [LARGE SCALE GENOMIC DNA]</scope>
    <source>
        <strain evidence="1 2">AK5</strain>
    </source>
</reference>
<dbReference type="Pfam" id="PF13489">
    <property type="entry name" value="Methyltransf_23"/>
    <property type="match status" value="1"/>
</dbReference>
<evidence type="ECO:0000313" key="1">
    <source>
        <dbReference type="EMBL" id="RUO20158.1"/>
    </source>
</evidence>
<evidence type="ECO:0000313" key="2">
    <source>
        <dbReference type="Proteomes" id="UP000288212"/>
    </source>
</evidence>
<dbReference type="GO" id="GO:0032259">
    <property type="term" value="P:methylation"/>
    <property type="evidence" value="ECO:0007669"/>
    <property type="project" value="UniProtKB-KW"/>
</dbReference>
<dbReference type="PANTHER" id="PTHR43861:SF1">
    <property type="entry name" value="TRANS-ACONITATE 2-METHYLTRANSFERASE"/>
    <property type="match status" value="1"/>
</dbReference>
<sequence length="195" mass="21623">MSIDYYNNNASAFHADTADVDMSALYQEFLPLLPAGAHIIDAGCGPGRDAMAFQSQGFRVTAFDASEALIDIARQRLGADLAVQATFLEFSAQEPVDAIWACASLLHVPFHDLARTFWHLAKQLKKGGLFYCSFKYGDDESERGGRRFTNLNEARLHEVLAESDLAVKKTWTTGDARPGREHEQWLNAILVKEGD</sequence>
<accession>A0A432VUV4</accession>
<proteinExistence type="predicted"/>
<comment type="caution">
    <text evidence="1">The sequence shown here is derived from an EMBL/GenBank/DDBJ whole genome shotgun (WGS) entry which is preliminary data.</text>
</comment>
<dbReference type="AlphaFoldDB" id="A0A432VUV4"/>
<dbReference type="PANTHER" id="PTHR43861">
    <property type="entry name" value="TRANS-ACONITATE 2-METHYLTRANSFERASE-RELATED"/>
    <property type="match status" value="1"/>
</dbReference>
<dbReference type="SUPFAM" id="SSF53335">
    <property type="entry name" value="S-adenosyl-L-methionine-dependent methyltransferases"/>
    <property type="match status" value="1"/>
</dbReference>
<name>A0A432VUV4_9GAMM</name>
<dbReference type="InterPro" id="IPR029063">
    <property type="entry name" value="SAM-dependent_MTases_sf"/>
</dbReference>
<keyword evidence="1" id="KW-0808">Transferase</keyword>
<protein>
    <submittedName>
        <fullName evidence="1">SAM-dependent methyltransferase</fullName>
    </submittedName>
</protein>